<evidence type="ECO:0000256" key="2">
    <source>
        <dbReference type="SAM" id="MobiDB-lite"/>
    </source>
</evidence>
<protein>
    <submittedName>
        <fullName evidence="4">Initiator RepB protein</fullName>
    </submittedName>
</protein>
<gene>
    <name evidence="4" type="ORF">HMPREF3225_02086</name>
</gene>
<dbReference type="InterPro" id="IPR036388">
    <property type="entry name" value="WH-like_DNA-bd_sf"/>
</dbReference>
<dbReference type="EMBL" id="LRQI01000086">
    <property type="protein sequence ID" value="KXA36757.1"/>
    <property type="molecule type" value="Genomic_DNA"/>
</dbReference>
<dbReference type="AlphaFoldDB" id="A0ABD4EDD6"/>
<name>A0ABD4EDD6_STALU</name>
<dbReference type="InterPro" id="IPR036390">
    <property type="entry name" value="WH_DNA-bd_sf"/>
</dbReference>
<evidence type="ECO:0000313" key="4">
    <source>
        <dbReference type="EMBL" id="KXA36757.1"/>
    </source>
</evidence>
<evidence type="ECO:0000259" key="3">
    <source>
        <dbReference type="Pfam" id="PF01051"/>
    </source>
</evidence>
<sequence>MTFFGVIYMSNETVIYHNEMNLVPLRKFTSVEIDLFFAMCNKLKEQDTNKLYLSFEELKYLSNYNYETRNLNRFIGDLQNIYKKMLEITYRREDEDVIEFFVLFNHFKIHKTEKYLEISTNPDLKFVLNDITRNFTKFELKELTNLKSSYSKTMFRLLKQYKHTGYLKLSMEDFRTRLDVSKSYQMCDITKRVLKPISKELTPIFNNLNINKVKAKKGRKIEYLEFIFDAEKRIHNKRQPQITNIGKSRQYTNREKTPKWLDDKIYKQSQESHDEDAKLKQDREAFQRQLEEKWEE</sequence>
<organism evidence="4 5">
    <name type="scientific">Staphylococcus lugdunensis</name>
    <dbReference type="NCBI Taxonomy" id="28035"/>
    <lineage>
        <taxon>Bacteria</taxon>
        <taxon>Bacillati</taxon>
        <taxon>Bacillota</taxon>
        <taxon>Bacilli</taxon>
        <taxon>Bacillales</taxon>
        <taxon>Staphylococcaceae</taxon>
        <taxon>Staphylococcus</taxon>
    </lineage>
</organism>
<dbReference type="SUPFAM" id="SSF46785">
    <property type="entry name" value="Winged helix' DNA-binding domain"/>
    <property type="match status" value="2"/>
</dbReference>
<feature type="region of interest" description="Disordered" evidence="2">
    <location>
        <begin position="239"/>
        <end position="282"/>
    </location>
</feature>
<accession>A0ABD4EDD6</accession>
<proteinExistence type="inferred from homology"/>
<feature type="compositionally biased region" description="Basic and acidic residues" evidence="2">
    <location>
        <begin position="252"/>
        <end position="282"/>
    </location>
</feature>
<dbReference type="Gene3D" id="1.10.10.10">
    <property type="entry name" value="Winged helix-like DNA-binding domain superfamily/Winged helix DNA-binding domain"/>
    <property type="match status" value="2"/>
</dbReference>
<feature type="compositionally biased region" description="Polar residues" evidence="2">
    <location>
        <begin position="239"/>
        <end position="251"/>
    </location>
</feature>
<evidence type="ECO:0000313" key="5">
    <source>
        <dbReference type="Proteomes" id="UP000070063"/>
    </source>
</evidence>
<dbReference type="InterPro" id="IPR000525">
    <property type="entry name" value="Initiator_Rep_WH1"/>
</dbReference>
<reference evidence="4 5" key="1">
    <citation type="submission" date="2016-01" db="EMBL/GenBank/DDBJ databases">
        <authorList>
            <person name="Mitreva M."/>
            <person name="Pepin K.H."/>
            <person name="Mihindukulasuriya K.A."/>
            <person name="Fulton R."/>
            <person name="Fronick C."/>
            <person name="O'Laughlin M."/>
            <person name="Miner T."/>
            <person name="Herter B."/>
            <person name="Rosa B.A."/>
            <person name="Cordes M."/>
            <person name="Tomlinson C."/>
            <person name="Wollam A."/>
            <person name="Palsikar V.B."/>
            <person name="Mardis E.R."/>
            <person name="Wilson R.K."/>
        </authorList>
    </citation>
    <scope>NUCLEOTIDE SEQUENCE [LARGE SCALE GENOMIC DNA]</scope>
    <source>
        <strain evidence="4 5">MJR7738</strain>
    </source>
</reference>
<comment type="caution">
    <text evidence="4">The sequence shown here is derived from an EMBL/GenBank/DDBJ whole genome shotgun (WGS) entry which is preliminary data.</text>
</comment>
<comment type="similarity">
    <text evidence="1">Belongs to the initiator RepB protein family.</text>
</comment>
<dbReference type="Pfam" id="PF21205">
    <property type="entry name" value="Rep3_C"/>
    <property type="match status" value="1"/>
</dbReference>
<feature type="domain" description="Initiator Rep protein WH1" evidence="3">
    <location>
        <begin position="14"/>
        <end position="159"/>
    </location>
</feature>
<dbReference type="Pfam" id="PF01051">
    <property type="entry name" value="Rep3_N"/>
    <property type="match status" value="1"/>
</dbReference>
<evidence type="ECO:0000256" key="1">
    <source>
        <dbReference type="ARBA" id="ARBA00038283"/>
    </source>
</evidence>
<dbReference type="Proteomes" id="UP000070063">
    <property type="component" value="Unassembled WGS sequence"/>
</dbReference>